<dbReference type="PANTHER" id="PTHR36348">
    <property type="entry name" value="EXPRESSED PROTEIN"/>
    <property type="match status" value="1"/>
</dbReference>
<dbReference type="PANTHER" id="PTHR36348:SF1">
    <property type="entry name" value="EXPRESSED PROTEIN"/>
    <property type="match status" value="1"/>
</dbReference>
<gene>
    <name evidence="1" type="ORF">ILEXP_LOCUS41514</name>
</gene>
<sequence>MAPPTPTLRVFCKRGNEVFLAVQVELSLLLCSFYWENPPVHLGKSEKAGRITIVAEVGREEIAGQSEGTLICAVNPYAGKSFKKTVEVGMLIDMLRDANEKELLAVLECVDAREIYDWVTSLSFRVLKRYFCMICPLLTSFATYFCLQNDHEELALSAMSIVDCLVHKTSEVLKPVVDEEEDISWPPRVFEALFFMEKVINDLLDPSAQNLRVREDAQVSSVAY</sequence>
<evidence type="ECO:0000313" key="2">
    <source>
        <dbReference type="Proteomes" id="UP001642360"/>
    </source>
</evidence>
<dbReference type="AlphaFoldDB" id="A0ABC8TV06"/>
<keyword evidence="2" id="KW-1185">Reference proteome</keyword>
<evidence type="ECO:0000313" key="1">
    <source>
        <dbReference type="EMBL" id="CAK9171897.1"/>
    </source>
</evidence>
<reference evidence="1 2" key="1">
    <citation type="submission" date="2024-02" db="EMBL/GenBank/DDBJ databases">
        <authorList>
            <person name="Vignale AGUSTIN F."/>
            <person name="Sosa J E."/>
            <person name="Modenutti C."/>
        </authorList>
    </citation>
    <scope>NUCLEOTIDE SEQUENCE [LARGE SCALE GENOMIC DNA]</scope>
</reference>
<dbReference type="EMBL" id="CAUOFW020005867">
    <property type="protein sequence ID" value="CAK9171897.1"/>
    <property type="molecule type" value="Genomic_DNA"/>
</dbReference>
<protein>
    <submittedName>
        <fullName evidence="1">Uncharacterized protein</fullName>
    </submittedName>
</protein>
<comment type="caution">
    <text evidence="1">The sequence shown here is derived from an EMBL/GenBank/DDBJ whole genome shotgun (WGS) entry which is preliminary data.</text>
</comment>
<proteinExistence type="predicted"/>
<accession>A0ABC8TV06</accession>
<name>A0ABC8TV06_9AQUA</name>
<organism evidence="1 2">
    <name type="scientific">Ilex paraguariensis</name>
    <name type="common">yerba mate</name>
    <dbReference type="NCBI Taxonomy" id="185542"/>
    <lineage>
        <taxon>Eukaryota</taxon>
        <taxon>Viridiplantae</taxon>
        <taxon>Streptophyta</taxon>
        <taxon>Embryophyta</taxon>
        <taxon>Tracheophyta</taxon>
        <taxon>Spermatophyta</taxon>
        <taxon>Magnoliopsida</taxon>
        <taxon>eudicotyledons</taxon>
        <taxon>Gunneridae</taxon>
        <taxon>Pentapetalae</taxon>
        <taxon>asterids</taxon>
        <taxon>campanulids</taxon>
        <taxon>Aquifoliales</taxon>
        <taxon>Aquifoliaceae</taxon>
        <taxon>Ilex</taxon>
    </lineage>
</organism>
<dbReference type="Proteomes" id="UP001642360">
    <property type="component" value="Unassembled WGS sequence"/>
</dbReference>